<protein>
    <submittedName>
        <fullName evidence="1">Uncharacterized protein</fullName>
    </submittedName>
</protein>
<accession>A0ABV2HQV3</accession>
<evidence type="ECO:0000313" key="2">
    <source>
        <dbReference type="Proteomes" id="UP001549036"/>
    </source>
</evidence>
<proteinExistence type="predicted"/>
<comment type="caution">
    <text evidence="1">The sequence shown here is derived from an EMBL/GenBank/DDBJ whole genome shotgun (WGS) entry which is preliminary data.</text>
</comment>
<dbReference type="EMBL" id="JBEPLM010000003">
    <property type="protein sequence ID" value="MET3592977.1"/>
    <property type="molecule type" value="Genomic_DNA"/>
</dbReference>
<organism evidence="1 2">
    <name type="scientific">Mesorhizobium shonense</name>
    <dbReference type="NCBI Taxonomy" id="1209948"/>
    <lineage>
        <taxon>Bacteria</taxon>
        <taxon>Pseudomonadati</taxon>
        <taxon>Pseudomonadota</taxon>
        <taxon>Alphaproteobacteria</taxon>
        <taxon>Hyphomicrobiales</taxon>
        <taxon>Phyllobacteriaceae</taxon>
        <taxon>Mesorhizobium</taxon>
    </lineage>
</organism>
<name>A0ABV2HQV3_9HYPH</name>
<keyword evidence="2" id="KW-1185">Reference proteome</keyword>
<reference evidence="1 2" key="1">
    <citation type="submission" date="2024-06" db="EMBL/GenBank/DDBJ databases">
        <title>Genomic Encyclopedia of Type Strains, Phase IV (KMG-IV): sequencing the most valuable type-strain genomes for metagenomic binning, comparative biology and taxonomic classification.</title>
        <authorList>
            <person name="Goeker M."/>
        </authorList>
    </citation>
    <scope>NUCLEOTIDE SEQUENCE [LARGE SCALE GENOMIC DNA]</scope>
    <source>
        <strain evidence="1 2">DSM 29846</strain>
    </source>
</reference>
<sequence length="149" mass="16623">MPFSHGFGLAERVIRGKRRVGSRRIRRAQSPAKTVAGDVKDFTEAARRTFQFAAHLQQASAASGTPANINLLHAPSIRACNAIWACKRAQESRGLHDKFTAPCKACRPAFAFRRRFRQMGRGSPFSRPVRHGMVTVQEFKTLFRTGNSP</sequence>
<gene>
    <name evidence="1" type="ORF">ABID26_002365</name>
</gene>
<evidence type="ECO:0000313" key="1">
    <source>
        <dbReference type="EMBL" id="MET3592977.1"/>
    </source>
</evidence>
<dbReference type="Proteomes" id="UP001549036">
    <property type="component" value="Unassembled WGS sequence"/>
</dbReference>